<evidence type="ECO:0000256" key="2">
    <source>
        <dbReference type="SAM" id="Phobius"/>
    </source>
</evidence>
<gene>
    <name evidence="4" type="ORF">JOC27_001209</name>
</gene>
<evidence type="ECO:0000313" key="5">
    <source>
        <dbReference type="Proteomes" id="UP000823201"/>
    </source>
</evidence>
<evidence type="ECO:0000259" key="3">
    <source>
        <dbReference type="Pfam" id="PF02397"/>
    </source>
</evidence>
<keyword evidence="2" id="KW-1133">Transmembrane helix</keyword>
<comment type="similarity">
    <text evidence="1">Belongs to the bacterial sugar transferase family.</text>
</comment>
<proteinExistence type="inferred from homology"/>
<accession>A0ABS2Q9A4</accession>
<keyword evidence="5" id="KW-1185">Reference proteome</keyword>
<protein>
    <submittedName>
        <fullName evidence="4">Lipopolysaccharide/colanic/teichoic acid biosynthesis glycosyltransferase</fullName>
    </submittedName>
</protein>
<dbReference type="EMBL" id="JAFBEV010000008">
    <property type="protein sequence ID" value="MBM7657759.1"/>
    <property type="molecule type" value="Genomic_DNA"/>
</dbReference>
<dbReference type="PANTHER" id="PTHR30576">
    <property type="entry name" value="COLANIC BIOSYNTHESIS UDP-GLUCOSE LIPID CARRIER TRANSFERASE"/>
    <property type="match status" value="1"/>
</dbReference>
<keyword evidence="2" id="KW-0472">Membrane</keyword>
<reference evidence="4 5" key="1">
    <citation type="submission" date="2021-01" db="EMBL/GenBank/DDBJ databases">
        <title>Genomic Encyclopedia of Type Strains, Phase IV (KMG-IV): sequencing the most valuable type-strain genomes for metagenomic binning, comparative biology and taxonomic classification.</title>
        <authorList>
            <person name="Goeker M."/>
        </authorList>
    </citation>
    <scope>NUCLEOTIDE SEQUENCE [LARGE SCALE GENOMIC DNA]</scope>
    <source>
        <strain evidence="4 5">DSM 100968</strain>
    </source>
</reference>
<comment type="caution">
    <text evidence="4">The sequence shown here is derived from an EMBL/GenBank/DDBJ whole genome shotgun (WGS) entry which is preliminary data.</text>
</comment>
<dbReference type="PANTHER" id="PTHR30576:SF10">
    <property type="entry name" value="SLL5057 PROTEIN"/>
    <property type="match status" value="1"/>
</dbReference>
<feature type="domain" description="Bacterial sugar transferase" evidence="3">
    <location>
        <begin position="41"/>
        <end position="229"/>
    </location>
</feature>
<organism evidence="4 5">
    <name type="scientific">Sporolactobacillus spathodeae</name>
    <dbReference type="NCBI Taxonomy" id="1465502"/>
    <lineage>
        <taxon>Bacteria</taxon>
        <taxon>Bacillati</taxon>
        <taxon>Bacillota</taxon>
        <taxon>Bacilli</taxon>
        <taxon>Bacillales</taxon>
        <taxon>Sporolactobacillaceae</taxon>
        <taxon>Sporolactobacillus</taxon>
    </lineage>
</organism>
<sequence length="235" mass="26633">MMALSKEAADDDANACKLSVDHAHSGLKSTIDAQKNYLIIKWLMDLFGAFFGIILLSPVFLVISLLIKLDDPNGKILFKQIRVGQNGTLFQIYKFRSMVSNAEDLLDSLVNQNEISGAMFKMKEDPRVTRIGRFLRMTSLDELPQLFNVLHGEMSLVGPRPPLPREVDEYTAYDKQRLLVKPGCTGLWQVSGRSNLDFKDMVTLDLQYIHSRSLLFDLKIAFKTIHMLFGSKNAF</sequence>
<feature type="transmembrane region" description="Helical" evidence="2">
    <location>
        <begin position="46"/>
        <end position="67"/>
    </location>
</feature>
<dbReference type="Proteomes" id="UP000823201">
    <property type="component" value="Unassembled WGS sequence"/>
</dbReference>
<name>A0ABS2Q9A4_9BACL</name>
<dbReference type="InterPro" id="IPR003362">
    <property type="entry name" value="Bact_transf"/>
</dbReference>
<keyword evidence="2" id="KW-0812">Transmembrane</keyword>
<evidence type="ECO:0000313" key="4">
    <source>
        <dbReference type="EMBL" id="MBM7657759.1"/>
    </source>
</evidence>
<evidence type="ECO:0000256" key="1">
    <source>
        <dbReference type="ARBA" id="ARBA00006464"/>
    </source>
</evidence>
<dbReference type="Pfam" id="PF02397">
    <property type="entry name" value="Bac_transf"/>
    <property type="match status" value="1"/>
</dbReference>